<organism evidence="6 7">
    <name type="scientific">Nesterenkonia sedimenti</name>
    <dbReference type="NCBI Taxonomy" id="1463632"/>
    <lineage>
        <taxon>Bacteria</taxon>
        <taxon>Bacillati</taxon>
        <taxon>Actinomycetota</taxon>
        <taxon>Actinomycetes</taxon>
        <taxon>Micrococcales</taxon>
        <taxon>Micrococcaceae</taxon>
        <taxon>Nesterenkonia</taxon>
    </lineage>
</organism>
<evidence type="ECO:0000256" key="2">
    <source>
        <dbReference type="ARBA" id="ARBA00023125"/>
    </source>
</evidence>
<reference evidence="6 7" key="1">
    <citation type="submission" date="2020-04" db="EMBL/GenBank/DDBJ databases">
        <title>Nesterenkonia sp. nov., isolated from marine sediment.</title>
        <authorList>
            <person name="Zhang G."/>
        </authorList>
    </citation>
    <scope>NUCLEOTIDE SEQUENCE [LARGE SCALE GENOMIC DNA]</scope>
    <source>
        <strain evidence="6 7">MY13</strain>
    </source>
</reference>
<dbReference type="InterPro" id="IPR036388">
    <property type="entry name" value="WH-like_DNA-bd_sf"/>
</dbReference>
<dbReference type="Pfam" id="PF07729">
    <property type="entry name" value="FCD"/>
    <property type="match status" value="1"/>
</dbReference>
<dbReference type="InterPro" id="IPR000524">
    <property type="entry name" value="Tscrpt_reg_HTH_GntR"/>
</dbReference>
<keyword evidence="3" id="KW-0804">Transcription</keyword>
<dbReference type="PROSITE" id="PS50949">
    <property type="entry name" value="HTH_GNTR"/>
    <property type="match status" value="1"/>
</dbReference>
<dbReference type="Proteomes" id="UP000523139">
    <property type="component" value="Unassembled WGS sequence"/>
</dbReference>
<dbReference type="GO" id="GO:0003677">
    <property type="term" value="F:DNA binding"/>
    <property type="evidence" value="ECO:0007669"/>
    <property type="project" value="UniProtKB-KW"/>
</dbReference>
<dbReference type="SUPFAM" id="SSF46785">
    <property type="entry name" value="Winged helix' DNA-binding domain"/>
    <property type="match status" value="1"/>
</dbReference>
<evidence type="ECO:0000313" key="7">
    <source>
        <dbReference type="Proteomes" id="UP000523139"/>
    </source>
</evidence>
<dbReference type="PANTHER" id="PTHR43537">
    <property type="entry name" value="TRANSCRIPTIONAL REGULATOR, GNTR FAMILY"/>
    <property type="match status" value="1"/>
</dbReference>
<accession>A0A7X8TJH5</accession>
<name>A0A7X8TJH5_9MICC</name>
<dbReference type="SMART" id="SM00895">
    <property type="entry name" value="FCD"/>
    <property type="match status" value="1"/>
</dbReference>
<keyword evidence="7" id="KW-1185">Reference proteome</keyword>
<sequence>MPAESSVDPPHGVSAEAFLPVSATQRVLSQLRREVITAELEPGGVIRESEIAARFGVSKTPVREALQTLLIEDFVTVFPRRGYMVRPVGINDIGHMMALRSYIEPQLTGIAALERNQLLIEDLEAALQRQHEATHDFQERLAGATEFHWLIARVSKNDRALRLLRNYFDETTRLHYVFKPVREHVVSHVELNAHRKILDAIIAGDPDRARQGMQSHLNEAKETLLRSFY</sequence>
<feature type="domain" description="HTH gntR-type" evidence="5">
    <location>
        <begin position="21"/>
        <end position="88"/>
    </location>
</feature>
<dbReference type="SUPFAM" id="SSF48008">
    <property type="entry name" value="GntR ligand-binding domain-like"/>
    <property type="match status" value="1"/>
</dbReference>
<evidence type="ECO:0000256" key="1">
    <source>
        <dbReference type="ARBA" id="ARBA00023015"/>
    </source>
</evidence>
<dbReference type="InterPro" id="IPR011711">
    <property type="entry name" value="GntR_C"/>
</dbReference>
<evidence type="ECO:0000313" key="6">
    <source>
        <dbReference type="EMBL" id="NLS09238.1"/>
    </source>
</evidence>
<dbReference type="SMART" id="SM00345">
    <property type="entry name" value="HTH_GNTR"/>
    <property type="match status" value="1"/>
</dbReference>
<comment type="caution">
    <text evidence="6">The sequence shown here is derived from an EMBL/GenBank/DDBJ whole genome shotgun (WGS) entry which is preliminary data.</text>
</comment>
<dbReference type="PANTHER" id="PTHR43537:SF45">
    <property type="entry name" value="GNTR FAMILY REGULATORY PROTEIN"/>
    <property type="match status" value="1"/>
</dbReference>
<gene>
    <name evidence="6" type="ORF">HGQ17_04300</name>
</gene>
<dbReference type="Gene3D" id="1.10.10.10">
    <property type="entry name" value="Winged helix-like DNA-binding domain superfamily/Winged helix DNA-binding domain"/>
    <property type="match status" value="1"/>
</dbReference>
<protein>
    <submittedName>
        <fullName evidence="6">GntR family transcriptional regulator</fullName>
    </submittedName>
</protein>
<feature type="coiled-coil region" evidence="4">
    <location>
        <begin position="113"/>
        <end position="140"/>
    </location>
</feature>
<dbReference type="InterPro" id="IPR036390">
    <property type="entry name" value="WH_DNA-bd_sf"/>
</dbReference>
<dbReference type="InterPro" id="IPR008920">
    <property type="entry name" value="TF_FadR/GntR_C"/>
</dbReference>
<dbReference type="Pfam" id="PF00392">
    <property type="entry name" value="GntR"/>
    <property type="match status" value="1"/>
</dbReference>
<proteinExistence type="predicted"/>
<dbReference type="AlphaFoldDB" id="A0A7X8TJH5"/>
<dbReference type="Gene3D" id="1.20.120.530">
    <property type="entry name" value="GntR ligand-binding domain-like"/>
    <property type="match status" value="1"/>
</dbReference>
<keyword evidence="4" id="KW-0175">Coiled coil</keyword>
<keyword evidence="1" id="KW-0805">Transcription regulation</keyword>
<dbReference type="GO" id="GO:0003700">
    <property type="term" value="F:DNA-binding transcription factor activity"/>
    <property type="evidence" value="ECO:0007669"/>
    <property type="project" value="InterPro"/>
</dbReference>
<dbReference type="RefSeq" id="WP_168886719.1">
    <property type="nucleotide sequence ID" value="NZ_JABAHY010000002.1"/>
</dbReference>
<evidence type="ECO:0000256" key="4">
    <source>
        <dbReference type="SAM" id="Coils"/>
    </source>
</evidence>
<evidence type="ECO:0000256" key="3">
    <source>
        <dbReference type="ARBA" id="ARBA00023163"/>
    </source>
</evidence>
<dbReference type="EMBL" id="JABAHY010000002">
    <property type="protein sequence ID" value="NLS09238.1"/>
    <property type="molecule type" value="Genomic_DNA"/>
</dbReference>
<keyword evidence="2" id="KW-0238">DNA-binding</keyword>
<evidence type="ECO:0000259" key="5">
    <source>
        <dbReference type="PROSITE" id="PS50949"/>
    </source>
</evidence>